<reference evidence="2 3" key="1">
    <citation type="submission" date="2019-10" db="EMBL/GenBank/DDBJ databases">
        <title>Whole genome shotgun sequence of Acrocarpospora macrocephala NBRC 16266.</title>
        <authorList>
            <person name="Ichikawa N."/>
            <person name="Kimura A."/>
            <person name="Kitahashi Y."/>
            <person name="Komaki H."/>
            <person name="Oguchi A."/>
        </authorList>
    </citation>
    <scope>NUCLEOTIDE SEQUENCE [LARGE SCALE GENOMIC DNA]</scope>
    <source>
        <strain evidence="2 3">NBRC 16266</strain>
    </source>
</reference>
<evidence type="ECO:0000313" key="3">
    <source>
        <dbReference type="Proteomes" id="UP000331127"/>
    </source>
</evidence>
<organism evidence="2 3">
    <name type="scientific">Acrocarpospora macrocephala</name>
    <dbReference type="NCBI Taxonomy" id="150177"/>
    <lineage>
        <taxon>Bacteria</taxon>
        <taxon>Bacillati</taxon>
        <taxon>Actinomycetota</taxon>
        <taxon>Actinomycetes</taxon>
        <taxon>Streptosporangiales</taxon>
        <taxon>Streptosporangiaceae</taxon>
        <taxon>Acrocarpospora</taxon>
    </lineage>
</organism>
<protein>
    <recommendedName>
        <fullName evidence="1">Knr4/Smi1-like domain-containing protein</fullName>
    </recommendedName>
</protein>
<dbReference type="InterPro" id="IPR018958">
    <property type="entry name" value="Knr4/Smi1-like_dom"/>
</dbReference>
<dbReference type="AlphaFoldDB" id="A0A5M3WE70"/>
<dbReference type="EMBL" id="BLAE01000005">
    <property type="protein sequence ID" value="GES07136.1"/>
    <property type="molecule type" value="Genomic_DNA"/>
</dbReference>
<evidence type="ECO:0000259" key="1">
    <source>
        <dbReference type="SMART" id="SM00860"/>
    </source>
</evidence>
<dbReference type="Proteomes" id="UP000331127">
    <property type="component" value="Unassembled WGS sequence"/>
</dbReference>
<comment type="caution">
    <text evidence="2">The sequence shown here is derived from an EMBL/GenBank/DDBJ whole genome shotgun (WGS) entry which is preliminary data.</text>
</comment>
<dbReference type="RefSeq" id="WP_155352851.1">
    <property type="nucleotide sequence ID" value="NZ_BAAAHL010000077.1"/>
</dbReference>
<proteinExistence type="predicted"/>
<sequence length="114" mass="13326">MDRTAWKPFLMRWSEEWQIANPAEEPGADPWLGFPAASPEEVEALERRLGCALPPSFREFLLVTNGWRDAGNFVSQLRNTDEIGWMRDLDPLMAELYEDTEDFETRERFSRGRC</sequence>
<gene>
    <name evidence="2" type="ORF">Amac_007310</name>
</gene>
<accession>A0A5M3WE70</accession>
<feature type="domain" description="Knr4/Smi1-like" evidence="1">
    <location>
        <begin position="36"/>
        <end position="99"/>
    </location>
</feature>
<evidence type="ECO:0000313" key="2">
    <source>
        <dbReference type="EMBL" id="GES07136.1"/>
    </source>
</evidence>
<dbReference type="Pfam" id="PF09346">
    <property type="entry name" value="SMI1_KNR4"/>
    <property type="match status" value="1"/>
</dbReference>
<keyword evidence="3" id="KW-1185">Reference proteome</keyword>
<dbReference type="SMART" id="SM00860">
    <property type="entry name" value="SMI1_KNR4"/>
    <property type="match status" value="1"/>
</dbReference>
<dbReference type="OrthoDB" id="458118at2"/>
<dbReference type="Gene3D" id="3.40.1580.10">
    <property type="entry name" value="SMI1/KNR4-like"/>
    <property type="match status" value="1"/>
</dbReference>
<dbReference type="InterPro" id="IPR037883">
    <property type="entry name" value="Knr4/Smi1-like_sf"/>
</dbReference>
<dbReference type="SUPFAM" id="SSF160631">
    <property type="entry name" value="SMI1/KNR4-like"/>
    <property type="match status" value="1"/>
</dbReference>
<name>A0A5M3WE70_9ACTN</name>